<feature type="repeat" description="ANK" evidence="3">
    <location>
        <begin position="225"/>
        <end position="257"/>
    </location>
</feature>
<evidence type="ECO:0000313" key="5">
    <source>
        <dbReference type="EMBL" id="EAY09788.1"/>
    </source>
</evidence>
<accession>A2EC13</accession>
<dbReference type="InterPro" id="IPR002110">
    <property type="entry name" value="Ankyrin_rpt"/>
</dbReference>
<dbReference type="KEGG" id="tva:4767715"/>
<evidence type="ECO:0000256" key="4">
    <source>
        <dbReference type="SAM" id="Coils"/>
    </source>
</evidence>
<evidence type="ECO:0000256" key="1">
    <source>
        <dbReference type="ARBA" id="ARBA00022737"/>
    </source>
</evidence>
<evidence type="ECO:0000256" key="2">
    <source>
        <dbReference type="ARBA" id="ARBA00023043"/>
    </source>
</evidence>
<organism evidence="5 6">
    <name type="scientific">Trichomonas vaginalis (strain ATCC PRA-98 / G3)</name>
    <dbReference type="NCBI Taxonomy" id="412133"/>
    <lineage>
        <taxon>Eukaryota</taxon>
        <taxon>Metamonada</taxon>
        <taxon>Parabasalia</taxon>
        <taxon>Trichomonadida</taxon>
        <taxon>Trichomonadidae</taxon>
        <taxon>Trichomonas</taxon>
    </lineage>
</organism>
<dbReference type="SUPFAM" id="SSF48403">
    <property type="entry name" value="Ankyrin repeat"/>
    <property type="match status" value="1"/>
</dbReference>
<dbReference type="SMR" id="A2EC13"/>
<feature type="repeat" description="ANK" evidence="3">
    <location>
        <begin position="324"/>
        <end position="356"/>
    </location>
</feature>
<feature type="repeat" description="ANK" evidence="3">
    <location>
        <begin position="258"/>
        <end position="290"/>
    </location>
</feature>
<feature type="repeat" description="ANK" evidence="3">
    <location>
        <begin position="192"/>
        <end position="224"/>
    </location>
</feature>
<proteinExistence type="predicted"/>
<dbReference type="AlphaFoldDB" id="A2EC13"/>
<dbReference type="SMART" id="SM00248">
    <property type="entry name" value="ANK"/>
    <property type="match status" value="5"/>
</dbReference>
<dbReference type="PROSITE" id="PS50088">
    <property type="entry name" value="ANK_REPEAT"/>
    <property type="match status" value="5"/>
</dbReference>
<dbReference type="PRINTS" id="PR01415">
    <property type="entry name" value="ANKYRIN"/>
</dbReference>
<dbReference type="VEuPathDB" id="TrichDB:TVAGG3_0269340"/>
<dbReference type="Pfam" id="PF13637">
    <property type="entry name" value="Ank_4"/>
    <property type="match status" value="1"/>
</dbReference>
<keyword evidence="4" id="KW-0175">Coiled coil</keyword>
<dbReference type="EMBL" id="DS113350">
    <property type="protein sequence ID" value="EAY09788.1"/>
    <property type="molecule type" value="Genomic_DNA"/>
</dbReference>
<dbReference type="InParanoid" id="A2EC13"/>
<reference evidence="5" key="1">
    <citation type="submission" date="2006-10" db="EMBL/GenBank/DDBJ databases">
        <authorList>
            <person name="Amadeo P."/>
            <person name="Zhao Q."/>
            <person name="Wortman J."/>
            <person name="Fraser-Liggett C."/>
            <person name="Carlton J."/>
        </authorList>
    </citation>
    <scope>NUCLEOTIDE SEQUENCE</scope>
    <source>
        <strain evidence="5">G3</strain>
    </source>
</reference>
<dbReference type="PANTHER" id="PTHR24188:SF29">
    <property type="entry name" value="GH09064P"/>
    <property type="match status" value="1"/>
</dbReference>
<dbReference type="Gene3D" id="1.25.40.20">
    <property type="entry name" value="Ankyrin repeat-containing domain"/>
    <property type="match status" value="3"/>
</dbReference>
<dbReference type="PANTHER" id="PTHR24188">
    <property type="entry name" value="ANKYRIN REPEAT PROTEIN"/>
    <property type="match status" value="1"/>
</dbReference>
<protein>
    <submittedName>
        <fullName evidence="5">Ankyrin repeat protein, putative</fullName>
    </submittedName>
</protein>
<feature type="repeat" description="ANK" evidence="3">
    <location>
        <begin position="291"/>
        <end position="323"/>
    </location>
</feature>
<feature type="coiled-coil region" evidence="4">
    <location>
        <begin position="104"/>
        <end position="138"/>
    </location>
</feature>
<dbReference type="VEuPathDB" id="TrichDB:TVAG_137780"/>
<keyword evidence="2 3" id="KW-0040">ANK repeat</keyword>
<sequence length="379" mass="42865">MSQGITLNFEYIGAHIDDYIRNENLFDTFELEDIKTIMKYSKLTTTQFISLLKQSSPTISANKLYKCTRNAKVTVQNIDEVFSILKSVKKYMKFNIFDGIIDFLEVNDNEMRKSAEEITKLQEQIQSIQIEQNQTQENINHSQYLLTKISSLKATNDFDSVYQFFEELSSQGNRKIISKACEEGLWKKTNKYEENVLHVASEKGNLNLVKSLIEYGCDKETKDDDGWTPLISASLNGHLEVVKYLISVGADKEAKDNDGNTALIWASRDGHLEVVKYLISVGFDKEAKDKDGWTSLIKASFKGRLEVVEYLISVGADKDAKDKYGDTPLIYASEYGHLEVVKYLISVGADKEAKNNDGDTALSNSRGKVRKYLISIGAQ</sequence>
<evidence type="ECO:0000256" key="3">
    <source>
        <dbReference type="PROSITE-ProRule" id="PRU00023"/>
    </source>
</evidence>
<reference evidence="5" key="2">
    <citation type="journal article" date="2007" name="Science">
        <title>Draft genome sequence of the sexually transmitted pathogen Trichomonas vaginalis.</title>
        <authorList>
            <person name="Carlton J.M."/>
            <person name="Hirt R.P."/>
            <person name="Silva J.C."/>
            <person name="Delcher A.L."/>
            <person name="Schatz M."/>
            <person name="Zhao Q."/>
            <person name="Wortman J.R."/>
            <person name="Bidwell S.L."/>
            <person name="Alsmark U.C.M."/>
            <person name="Besteiro S."/>
            <person name="Sicheritz-Ponten T."/>
            <person name="Noel C.J."/>
            <person name="Dacks J.B."/>
            <person name="Foster P.G."/>
            <person name="Simillion C."/>
            <person name="Van de Peer Y."/>
            <person name="Miranda-Saavedra D."/>
            <person name="Barton G.J."/>
            <person name="Westrop G.D."/>
            <person name="Mueller S."/>
            <person name="Dessi D."/>
            <person name="Fiori P.L."/>
            <person name="Ren Q."/>
            <person name="Paulsen I."/>
            <person name="Zhang H."/>
            <person name="Bastida-Corcuera F.D."/>
            <person name="Simoes-Barbosa A."/>
            <person name="Brown M.T."/>
            <person name="Hayes R.D."/>
            <person name="Mukherjee M."/>
            <person name="Okumura C.Y."/>
            <person name="Schneider R."/>
            <person name="Smith A.J."/>
            <person name="Vanacova S."/>
            <person name="Villalvazo M."/>
            <person name="Haas B.J."/>
            <person name="Pertea M."/>
            <person name="Feldblyum T.V."/>
            <person name="Utterback T.R."/>
            <person name="Shu C.L."/>
            <person name="Osoegawa K."/>
            <person name="de Jong P.J."/>
            <person name="Hrdy I."/>
            <person name="Horvathova L."/>
            <person name="Zubacova Z."/>
            <person name="Dolezal P."/>
            <person name="Malik S.B."/>
            <person name="Logsdon J.M. Jr."/>
            <person name="Henze K."/>
            <person name="Gupta A."/>
            <person name="Wang C.C."/>
            <person name="Dunne R.L."/>
            <person name="Upcroft J.A."/>
            <person name="Upcroft P."/>
            <person name="White O."/>
            <person name="Salzberg S.L."/>
            <person name="Tang P."/>
            <person name="Chiu C.-H."/>
            <person name="Lee Y.-S."/>
            <person name="Embley T.M."/>
            <person name="Coombs G.H."/>
            <person name="Mottram J.C."/>
            <person name="Tachezy J."/>
            <person name="Fraser-Liggett C.M."/>
            <person name="Johnson P.J."/>
        </authorList>
    </citation>
    <scope>NUCLEOTIDE SEQUENCE [LARGE SCALE GENOMIC DNA]</scope>
    <source>
        <strain evidence="5">G3</strain>
    </source>
</reference>
<dbReference type="Pfam" id="PF00023">
    <property type="entry name" value="Ank"/>
    <property type="match status" value="1"/>
</dbReference>
<evidence type="ECO:0000313" key="6">
    <source>
        <dbReference type="Proteomes" id="UP000001542"/>
    </source>
</evidence>
<keyword evidence="6" id="KW-1185">Reference proteome</keyword>
<dbReference type="PROSITE" id="PS50297">
    <property type="entry name" value="ANK_REP_REGION"/>
    <property type="match status" value="5"/>
</dbReference>
<dbReference type="Pfam" id="PF12796">
    <property type="entry name" value="Ank_2"/>
    <property type="match status" value="1"/>
</dbReference>
<dbReference type="STRING" id="5722.A2EC13"/>
<dbReference type="Proteomes" id="UP000001542">
    <property type="component" value="Unassembled WGS sequence"/>
</dbReference>
<gene>
    <name evidence="5" type="ORF">TVAG_137780</name>
</gene>
<dbReference type="InterPro" id="IPR036770">
    <property type="entry name" value="Ankyrin_rpt-contain_sf"/>
</dbReference>
<name>A2EC13_TRIV3</name>
<dbReference type="OrthoDB" id="341259at2759"/>
<keyword evidence="1" id="KW-0677">Repeat</keyword>
<dbReference type="eggNOG" id="ENOG502QQ0K">
    <property type="taxonomic scope" value="Eukaryota"/>
</dbReference>
<dbReference type="RefSeq" id="XP_001322011.1">
    <property type="nucleotide sequence ID" value="XM_001321976.1"/>
</dbReference>